<protein>
    <submittedName>
        <fullName evidence="1">Uncharacterized protein</fullName>
    </submittedName>
</protein>
<evidence type="ECO:0000313" key="1">
    <source>
        <dbReference type="EMBL" id="BFG05201.1"/>
    </source>
</evidence>
<dbReference type="Proteomes" id="UP001500889">
    <property type="component" value="Chromosome E"/>
</dbReference>
<dbReference type="AlphaFoldDB" id="A0AAU9GCL8"/>
<dbReference type="EMBL" id="AP029267">
    <property type="protein sequence ID" value="BFG05201.1"/>
    <property type="molecule type" value="Genomic_DNA"/>
</dbReference>
<reference evidence="1 2" key="1">
    <citation type="submission" date="2024-02" db="EMBL/GenBank/DDBJ databases">
        <title>A chromosome-level genome assembly of Drosophila madeirensis, a fruit fly species endemic to Madeira island.</title>
        <authorList>
            <person name="Tomihara K."/>
            <person name="Llopart A."/>
            <person name="Yamamoto D."/>
        </authorList>
    </citation>
    <scope>NUCLEOTIDE SEQUENCE [LARGE SCALE GENOMIC DNA]</scope>
    <source>
        <strain evidence="1 2">RF1</strain>
    </source>
</reference>
<keyword evidence="2" id="KW-1185">Reference proteome</keyword>
<evidence type="ECO:0000313" key="2">
    <source>
        <dbReference type="Proteomes" id="UP001500889"/>
    </source>
</evidence>
<name>A0AAU9GCL8_DROMD</name>
<sequence length="137" mass="15125">MALIQRGLGMQSSYVALITSSPAANIRIYSFSSEEMSNFQLEQVLELRDSHQAREVRFMHLPESEDLLLCVSNALPEQPLTIYKHQGAAGFQKILGDSALPEVQSLEVLQLSSIQLHFLAVATSNAVYVVVPQITPL</sequence>
<organism evidence="1 2">
    <name type="scientific">Drosophila madeirensis</name>
    <name type="common">Fruit fly</name>
    <dbReference type="NCBI Taxonomy" id="30013"/>
    <lineage>
        <taxon>Eukaryota</taxon>
        <taxon>Metazoa</taxon>
        <taxon>Ecdysozoa</taxon>
        <taxon>Arthropoda</taxon>
        <taxon>Hexapoda</taxon>
        <taxon>Insecta</taxon>
        <taxon>Pterygota</taxon>
        <taxon>Neoptera</taxon>
        <taxon>Endopterygota</taxon>
        <taxon>Diptera</taxon>
        <taxon>Brachycera</taxon>
        <taxon>Muscomorpha</taxon>
        <taxon>Ephydroidea</taxon>
        <taxon>Drosophilidae</taxon>
        <taxon>Drosophila</taxon>
        <taxon>Sophophora</taxon>
    </lineage>
</organism>
<accession>A0AAU9GCL8</accession>
<proteinExistence type="predicted"/>
<gene>
    <name evidence="1" type="ORF">DMAD_03992</name>
</gene>